<reference evidence="3 4" key="2">
    <citation type="journal article" date="2016" name="Int. J. Syst. Evol. Microbiol.">
        <title>Flavisolibacter tropicus sp. nov., isolated from tropical soil.</title>
        <authorList>
            <person name="Lee J.J."/>
            <person name="Kang M.S."/>
            <person name="Kim G.S."/>
            <person name="Lee C.S."/>
            <person name="Lim S."/>
            <person name="Lee J."/>
            <person name="Roh S.H."/>
            <person name="Kang H."/>
            <person name="Ha J.M."/>
            <person name="Bae S."/>
            <person name="Jung H.Y."/>
            <person name="Kim M.K."/>
        </authorList>
    </citation>
    <scope>NUCLEOTIDE SEQUENCE [LARGE SCALE GENOMIC DNA]</scope>
    <source>
        <strain evidence="3 4">LCS9</strain>
    </source>
</reference>
<dbReference type="Proteomes" id="UP000077177">
    <property type="component" value="Chromosome"/>
</dbReference>
<dbReference type="AlphaFoldDB" id="A0A172U1G7"/>
<keyword evidence="2" id="KW-0732">Signal</keyword>
<evidence type="ECO:0000313" key="3">
    <source>
        <dbReference type="EMBL" id="ANE52873.1"/>
    </source>
</evidence>
<dbReference type="EMBL" id="CP011390">
    <property type="protein sequence ID" value="ANE52873.1"/>
    <property type="molecule type" value="Genomic_DNA"/>
</dbReference>
<proteinExistence type="predicted"/>
<accession>A0A172U1G7</accession>
<feature type="signal peptide" evidence="2">
    <location>
        <begin position="1"/>
        <end position="19"/>
    </location>
</feature>
<feature type="chain" id="PRO_5008001558" description="DUF4252 domain-containing protein" evidence="2">
    <location>
        <begin position="20"/>
        <end position="244"/>
    </location>
</feature>
<name>A0A172U1G7_9BACT</name>
<evidence type="ECO:0000256" key="2">
    <source>
        <dbReference type="SAM" id="SignalP"/>
    </source>
</evidence>
<gene>
    <name evidence="3" type="ORF">SY85_22715</name>
</gene>
<feature type="coiled-coil region" evidence="1">
    <location>
        <begin position="143"/>
        <end position="231"/>
    </location>
</feature>
<sequence length="244" mass="27644">MRRSVLSFVLILISAFVLGQEQKSSTASYVILEKQPAAMIVLPYSQDVVLDAMKEFEINAYKSKKNQSTAYQAFDNTDLMKKNDKGAPMVFQVGPIDNQKDKSVVYLMLDAPIEKGDYAGTVNEFALNDALAYLDNLSVAVGIIGLDRQIKEYTAQLHKVENVQERCAKKCERLEDRKMAMQEKLAQNKKSSVSNKDHRLDQRLKESQEDLAMQKATADKHRADLASLTNQRNSYITNQHNSFR</sequence>
<reference evidence="4" key="1">
    <citation type="submission" date="2015-01" db="EMBL/GenBank/DDBJ databases">
        <title>Flavisolibacter sp./LCS9/ whole genome sequencing.</title>
        <authorList>
            <person name="Kim M.K."/>
            <person name="Srinivasan S."/>
            <person name="Lee J.-J."/>
        </authorList>
    </citation>
    <scope>NUCLEOTIDE SEQUENCE [LARGE SCALE GENOMIC DNA]</scope>
    <source>
        <strain evidence="4">LCS9</strain>
    </source>
</reference>
<evidence type="ECO:0000313" key="4">
    <source>
        <dbReference type="Proteomes" id="UP000077177"/>
    </source>
</evidence>
<evidence type="ECO:0008006" key="5">
    <source>
        <dbReference type="Google" id="ProtNLM"/>
    </source>
</evidence>
<evidence type="ECO:0000256" key="1">
    <source>
        <dbReference type="SAM" id="Coils"/>
    </source>
</evidence>
<protein>
    <recommendedName>
        <fullName evidence="5">DUF4252 domain-containing protein</fullName>
    </recommendedName>
</protein>
<dbReference type="KEGG" id="fla:SY85_22715"/>
<organism evidence="3 4">
    <name type="scientific">Flavisolibacter tropicus</name>
    <dbReference type="NCBI Taxonomy" id="1492898"/>
    <lineage>
        <taxon>Bacteria</taxon>
        <taxon>Pseudomonadati</taxon>
        <taxon>Bacteroidota</taxon>
        <taxon>Chitinophagia</taxon>
        <taxon>Chitinophagales</taxon>
        <taxon>Chitinophagaceae</taxon>
        <taxon>Flavisolibacter</taxon>
    </lineage>
</organism>
<dbReference type="RefSeq" id="WP_066408109.1">
    <property type="nucleotide sequence ID" value="NZ_CP011390.1"/>
</dbReference>
<keyword evidence="4" id="KW-1185">Reference proteome</keyword>
<keyword evidence="1" id="KW-0175">Coiled coil</keyword>